<reference evidence="3" key="1">
    <citation type="submission" date="2022-08" db="EMBL/GenBank/DDBJ databases">
        <authorList>
            <consortium name="DOE Joint Genome Institute"/>
            <person name="Min B."/>
            <person name="Riley R."/>
            <person name="Sierra-Patev S."/>
            <person name="Naranjo-Ortiz M."/>
            <person name="Looney B."/>
            <person name="Konkel Z."/>
            <person name="Slot J.C."/>
            <person name="Sakamoto Y."/>
            <person name="Steenwyk J.L."/>
            <person name="Rokas A."/>
            <person name="Carro J."/>
            <person name="Camarero S."/>
            <person name="Ferreira P."/>
            <person name="Molpeceres G."/>
            <person name="Ruiz-Duenas F.J."/>
            <person name="Serrano A."/>
            <person name="Henrissat B."/>
            <person name="Drula E."/>
            <person name="Hughes K.W."/>
            <person name="Mata J.L."/>
            <person name="Ishikawa N.K."/>
            <person name="Vargas-Isla R."/>
            <person name="Ushijima S."/>
            <person name="Smith C.A."/>
            <person name="Ahrendt S."/>
            <person name="Andreopoulos W."/>
            <person name="He G."/>
            <person name="Labutti K."/>
            <person name="Lipzen A."/>
            <person name="Ng V."/>
            <person name="Sandor L."/>
            <person name="Barry K."/>
            <person name="Martinez A.T."/>
            <person name="Xiao Y."/>
            <person name="Gibbons J.G."/>
            <person name="Terashima K."/>
            <person name="Hibbett D.S."/>
            <person name="Grigoriev I.V."/>
        </authorList>
    </citation>
    <scope>NUCLEOTIDE SEQUENCE</scope>
    <source>
        <strain evidence="3">TFB9207</strain>
    </source>
</reference>
<feature type="signal peptide" evidence="2">
    <location>
        <begin position="1"/>
        <end position="19"/>
    </location>
</feature>
<protein>
    <recommendedName>
        <fullName evidence="5">Hydrophobin</fullName>
    </recommendedName>
</protein>
<evidence type="ECO:0000256" key="1">
    <source>
        <dbReference type="SAM" id="MobiDB-lite"/>
    </source>
</evidence>
<evidence type="ECO:0000256" key="2">
    <source>
        <dbReference type="SAM" id="SignalP"/>
    </source>
</evidence>
<sequence>MRLFTTLFPLITLAIHVAGIHPPQNNPPDQHHQLPSPPESAYLGGRPSSVASSVTLVDDPGVHSEHGETRLPTRPEDVYASGRERVSTAGSRRVSQFDIEGQQSVPRRVTSQSCRNCINQTLHIAGQVAMCPVNVVCCLTPEVVSDFVIGTVLVVAGCGVAYEIVAKIANAAGAHLPSTVDSLLTHSPPNPYSLLTHTFLL</sequence>
<feature type="region of interest" description="Disordered" evidence="1">
    <location>
        <begin position="22"/>
        <end position="47"/>
    </location>
</feature>
<dbReference type="EMBL" id="MU807585">
    <property type="protein sequence ID" value="KAJ3831315.1"/>
    <property type="molecule type" value="Genomic_DNA"/>
</dbReference>
<dbReference type="Proteomes" id="UP001163846">
    <property type="component" value="Unassembled WGS sequence"/>
</dbReference>
<evidence type="ECO:0000313" key="3">
    <source>
        <dbReference type="EMBL" id="KAJ3831315.1"/>
    </source>
</evidence>
<evidence type="ECO:0008006" key="5">
    <source>
        <dbReference type="Google" id="ProtNLM"/>
    </source>
</evidence>
<organism evidence="3 4">
    <name type="scientific">Lentinula raphanica</name>
    <dbReference type="NCBI Taxonomy" id="153919"/>
    <lineage>
        <taxon>Eukaryota</taxon>
        <taxon>Fungi</taxon>
        <taxon>Dikarya</taxon>
        <taxon>Basidiomycota</taxon>
        <taxon>Agaricomycotina</taxon>
        <taxon>Agaricomycetes</taxon>
        <taxon>Agaricomycetidae</taxon>
        <taxon>Agaricales</taxon>
        <taxon>Marasmiineae</taxon>
        <taxon>Omphalotaceae</taxon>
        <taxon>Lentinula</taxon>
    </lineage>
</organism>
<proteinExistence type="predicted"/>
<feature type="chain" id="PRO_5041238564" description="Hydrophobin" evidence="2">
    <location>
        <begin position="20"/>
        <end position="201"/>
    </location>
</feature>
<name>A0AA38U478_9AGAR</name>
<dbReference type="AlphaFoldDB" id="A0AA38U478"/>
<comment type="caution">
    <text evidence="3">The sequence shown here is derived from an EMBL/GenBank/DDBJ whole genome shotgun (WGS) entry which is preliminary data.</text>
</comment>
<keyword evidence="2" id="KW-0732">Signal</keyword>
<evidence type="ECO:0000313" key="4">
    <source>
        <dbReference type="Proteomes" id="UP001163846"/>
    </source>
</evidence>
<gene>
    <name evidence="3" type="ORF">F5878DRAFT_636325</name>
</gene>
<keyword evidence="4" id="KW-1185">Reference proteome</keyword>
<accession>A0AA38U478</accession>